<dbReference type="PANTHER" id="PTHR47561:SF1">
    <property type="entry name" value="POLYSACCHARIDE DEACETYLASE FAMILY PROTEIN (AFU_ORTHOLOGUE AFUA_6G05030)"/>
    <property type="match status" value="1"/>
</dbReference>
<dbReference type="SUPFAM" id="SSF88713">
    <property type="entry name" value="Glycoside hydrolase/deacetylase"/>
    <property type="match status" value="1"/>
</dbReference>
<dbReference type="GO" id="GO:0016810">
    <property type="term" value="F:hydrolase activity, acting on carbon-nitrogen (but not peptide) bonds"/>
    <property type="evidence" value="ECO:0007669"/>
    <property type="project" value="InterPro"/>
</dbReference>
<organism evidence="2 3">
    <name type="scientific">Candidatus Nitrospira kreftii</name>
    <dbReference type="NCBI Taxonomy" id="2652173"/>
    <lineage>
        <taxon>Bacteria</taxon>
        <taxon>Pseudomonadati</taxon>
        <taxon>Nitrospirota</taxon>
        <taxon>Nitrospiria</taxon>
        <taxon>Nitrospirales</taxon>
        <taxon>Nitrospiraceae</taxon>
        <taxon>Nitrospira</taxon>
    </lineage>
</organism>
<dbReference type="InterPro" id="IPR022560">
    <property type="entry name" value="DUF3473"/>
</dbReference>
<evidence type="ECO:0000259" key="1">
    <source>
        <dbReference type="PROSITE" id="PS51677"/>
    </source>
</evidence>
<dbReference type="Gene3D" id="3.20.20.370">
    <property type="entry name" value="Glycoside hydrolase/deacetylase"/>
    <property type="match status" value="1"/>
</dbReference>
<reference evidence="2 3" key="1">
    <citation type="journal article" date="2020" name="ISME J.">
        <title>Enrichment and physiological characterization of a novel comammox Nitrospira indicates ammonium inhibition of complete nitrification.</title>
        <authorList>
            <person name="Sakoula D."/>
            <person name="Koch H."/>
            <person name="Frank J."/>
            <person name="Jetten M.S.M."/>
            <person name="van Kessel M.A.H.J."/>
            <person name="Lucker S."/>
        </authorList>
    </citation>
    <scope>NUCLEOTIDE SEQUENCE [LARGE SCALE GENOMIC DNA]</scope>
    <source>
        <strain evidence="2">Comreactor17</strain>
    </source>
</reference>
<gene>
    <name evidence="2" type="ORF">Nkreftii_001422</name>
</gene>
<dbReference type="Pfam" id="PF11959">
    <property type="entry name" value="DUF3473"/>
    <property type="match status" value="1"/>
</dbReference>
<feature type="domain" description="NodB homology" evidence="1">
    <location>
        <begin position="22"/>
        <end position="293"/>
    </location>
</feature>
<dbReference type="AlphaFoldDB" id="A0A7S8IYV4"/>
<evidence type="ECO:0000313" key="2">
    <source>
        <dbReference type="EMBL" id="QPD03648.1"/>
    </source>
</evidence>
<dbReference type="EMBL" id="CP047423">
    <property type="protein sequence ID" value="QPD03648.1"/>
    <property type="molecule type" value="Genomic_DNA"/>
</dbReference>
<dbReference type="Pfam" id="PF01522">
    <property type="entry name" value="Polysacc_deac_1"/>
    <property type="match status" value="1"/>
</dbReference>
<evidence type="ECO:0000313" key="3">
    <source>
        <dbReference type="Proteomes" id="UP000593737"/>
    </source>
</evidence>
<proteinExistence type="predicted"/>
<dbReference type="CDD" id="cd10941">
    <property type="entry name" value="CE4_PuuE_HpPgdA_like_2"/>
    <property type="match status" value="1"/>
</dbReference>
<accession>A0A7S8IYV4</accession>
<dbReference type="InterPro" id="IPR045235">
    <property type="entry name" value="PuuE_HpPgdA-like"/>
</dbReference>
<dbReference type="InterPro" id="IPR002509">
    <property type="entry name" value="NODB_dom"/>
</dbReference>
<dbReference type="GO" id="GO:0005975">
    <property type="term" value="P:carbohydrate metabolic process"/>
    <property type="evidence" value="ECO:0007669"/>
    <property type="project" value="InterPro"/>
</dbReference>
<name>A0A7S8IYV4_9BACT</name>
<sequence length="293" mass="33415">MPETMKFSTPVISIDVEDWPQSTWDRNLPITERAVQNTRYLLRLLREAEVRTTMFVLGKLAERFPEVVKEIHADGHEVACHGYGHLEVGRQSPDEFLEDVRRAKDLLEQIIGKPIQGYRAPDFSIVRETLWALDMLVVAGFEYDSSIVPARLPRYGIAGWPGLPVRVQLSHGMSILEAPLATFRAFGKNWPVGGGGYHRLLPGIASRYFARRIMTEAPFVFYCHPYEFDVHELSEISISVPPTTRFYQGGGRRWFEQRFLNFLRCFGGQPMGEMLSSQVWADFQVCNLVSSSS</sequence>
<dbReference type="Proteomes" id="UP000593737">
    <property type="component" value="Chromosome"/>
</dbReference>
<dbReference type="PROSITE" id="PS51677">
    <property type="entry name" value="NODB"/>
    <property type="match status" value="1"/>
</dbReference>
<dbReference type="PANTHER" id="PTHR47561">
    <property type="entry name" value="POLYSACCHARIDE DEACETYLASE FAMILY PROTEIN (AFU_ORTHOLOGUE AFUA_6G05030)"/>
    <property type="match status" value="1"/>
</dbReference>
<protein>
    <recommendedName>
        <fullName evidence="1">NodB homology domain-containing protein</fullName>
    </recommendedName>
</protein>
<dbReference type="InterPro" id="IPR011330">
    <property type="entry name" value="Glyco_hydro/deAcase_b/a-brl"/>
</dbReference>
<dbReference type="KEGG" id="nkf:Nkreftii_001422"/>